<dbReference type="GO" id="GO:0005886">
    <property type="term" value="C:plasma membrane"/>
    <property type="evidence" value="ECO:0007669"/>
    <property type="project" value="TreeGrafter"/>
</dbReference>
<reference evidence="4" key="1">
    <citation type="submission" date="2025-08" db="UniProtKB">
        <authorList>
            <consortium name="Ensembl"/>
        </authorList>
    </citation>
    <scope>IDENTIFICATION</scope>
</reference>
<dbReference type="PANTHER" id="PTHR23268:SF102">
    <property type="entry name" value="IMMUNOGLOBULIN V-SET DOMAIN-CONTAINING PROTEIN"/>
    <property type="match status" value="1"/>
</dbReference>
<dbReference type="InterPro" id="IPR013783">
    <property type="entry name" value="Ig-like_fold"/>
</dbReference>
<keyword evidence="1" id="KW-0732">Signal</keyword>
<proteinExistence type="predicted"/>
<dbReference type="AlphaFoldDB" id="A0A8C1Z3K5"/>
<dbReference type="Ensembl" id="ENSCCRT00015051921.1">
    <property type="protein sequence ID" value="ENSCCRP00015050242.1"/>
    <property type="gene ID" value="ENSCCRG00015020731.1"/>
</dbReference>
<dbReference type="GO" id="GO:0007166">
    <property type="term" value="P:cell surface receptor signaling pathway"/>
    <property type="evidence" value="ECO:0007669"/>
    <property type="project" value="TreeGrafter"/>
</dbReference>
<dbReference type="InterPro" id="IPR036179">
    <property type="entry name" value="Ig-like_dom_sf"/>
</dbReference>
<evidence type="ECO:0000256" key="1">
    <source>
        <dbReference type="ARBA" id="ARBA00022729"/>
    </source>
</evidence>
<dbReference type="InterPro" id="IPR050413">
    <property type="entry name" value="TCR_beta_variable"/>
</dbReference>
<accession>A0A8C1Z3K5</accession>
<dbReference type="PROSITE" id="PS50835">
    <property type="entry name" value="IG_LIKE"/>
    <property type="match status" value="1"/>
</dbReference>
<protein>
    <recommendedName>
        <fullName evidence="3">Ig-like domain-containing protein</fullName>
    </recommendedName>
</protein>
<dbReference type="Proteomes" id="UP000694700">
    <property type="component" value="Unplaced"/>
</dbReference>
<dbReference type="InterPro" id="IPR007110">
    <property type="entry name" value="Ig-like_dom"/>
</dbReference>
<feature type="domain" description="Ig-like" evidence="3">
    <location>
        <begin position="21"/>
        <end position="127"/>
    </location>
</feature>
<evidence type="ECO:0000313" key="4">
    <source>
        <dbReference type="Ensembl" id="ENSCCRP00015050242.1"/>
    </source>
</evidence>
<dbReference type="GO" id="GO:0002376">
    <property type="term" value="P:immune system process"/>
    <property type="evidence" value="ECO:0007669"/>
    <property type="project" value="UniProtKB-KW"/>
</dbReference>
<dbReference type="Gene3D" id="2.60.40.10">
    <property type="entry name" value="Immunoglobulins"/>
    <property type="match status" value="1"/>
</dbReference>
<keyword evidence="2" id="KW-0391">Immunity</keyword>
<dbReference type="SMART" id="SM00409">
    <property type="entry name" value="IG"/>
    <property type="match status" value="1"/>
</dbReference>
<organism evidence="4 5">
    <name type="scientific">Cyprinus carpio</name>
    <name type="common">Common carp</name>
    <dbReference type="NCBI Taxonomy" id="7962"/>
    <lineage>
        <taxon>Eukaryota</taxon>
        <taxon>Metazoa</taxon>
        <taxon>Chordata</taxon>
        <taxon>Craniata</taxon>
        <taxon>Vertebrata</taxon>
        <taxon>Euteleostomi</taxon>
        <taxon>Actinopterygii</taxon>
        <taxon>Neopterygii</taxon>
        <taxon>Teleostei</taxon>
        <taxon>Ostariophysi</taxon>
        <taxon>Cypriniformes</taxon>
        <taxon>Cyprinidae</taxon>
        <taxon>Cyprininae</taxon>
        <taxon>Cyprinus</taxon>
    </lineage>
</organism>
<name>A0A8C1Z3K5_CYPCA</name>
<dbReference type="CDD" id="cd00099">
    <property type="entry name" value="IgV"/>
    <property type="match status" value="1"/>
</dbReference>
<dbReference type="SUPFAM" id="SSF48726">
    <property type="entry name" value="Immunoglobulin"/>
    <property type="match status" value="1"/>
</dbReference>
<evidence type="ECO:0000313" key="5">
    <source>
        <dbReference type="Proteomes" id="UP000694700"/>
    </source>
</evidence>
<dbReference type="Pfam" id="PF07686">
    <property type="entry name" value="V-set"/>
    <property type="match status" value="1"/>
</dbReference>
<dbReference type="InterPro" id="IPR013106">
    <property type="entry name" value="Ig_V-set"/>
</dbReference>
<evidence type="ECO:0000259" key="3">
    <source>
        <dbReference type="PROSITE" id="PS50835"/>
    </source>
</evidence>
<evidence type="ECO:0000256" key="2">
    <source>
        <dbReference type="ARBA" id="ARBA00022859"/>
    </source>
</evidence>
<dbReference type="SMART" id="SM00406">
    <property type="entry name" value="IGv"/>
    <property type="match status" value="1"/>
</dbReference>
<dbReference type="InterPro" id="IPR003599">
    <property type="entry name" value="Ig_sub"/>
</dbReference>
<sequence>MLIYSKVIQFSFLFRCEHVIPLLTGSSHSNTVDQSPPDVIKKQGESAEIQCSHNVPGYNQINWYRQNQGQEFTFMGYLLLTDPTPEKEFTTKIEMSGIGNRNGAVTIKNLSSDDSAVYFCAAYYTVF</sequence>
<dbReference type="PANTHER" id="PTHR23268">
    <property type="entry name" value="T-CELL RECEPTOR BETA CHAIN"/>
    <property type="match status" value="1"/>
</dbReference>